<accession>A0A9C6T1W8</accession>
<gene>
    <name evidence="3" type="primary">LOC117574491</name>
</gene>
<evidence type="ECO:0000313" key="2">
    <source>
        <dbReference type="Proteomes" id="UP000515160"/>
    </source>
</evidence>
<evidence type="ECO:0000256" key="1">
    <source>
        <dbReference type="SAM" id="Phobius"/>
    </source>
</evidence>
<keyword evidence="2" id="KW-1185">Reference proteome</keyword>
<proteinExistence type="predicted"/>
<organism evidence="2 3">
    <name type="scientific">Drosophila albomicans</name>
    <name type="common">Fruit fly</name>
    <dbReference type="NCBI Taxonomy" id="7291"/>
    <lineage>
        <taxon>Eukaryota</taxon>
        <taxon>Metazoa</taxon>
        <taxon>Ecdysozoa</taxon>
        <taxon>Arthropoda</taxon>
        <taxon>Hexapoda</taxon>
        <taxon>Insecta</taxon>
        <taxon>Pterygota</taxon>
        <taxon>Neoptera</taxon>
        <taxon>Endopterygota</taxon>
        <taxon>Diptera</taxon>
        <taxon>Brachycera</taxon>
        <taxon>Muscomorpha</taxon>
        <taxon>Ephydroidea</taxon>
        <taxon>Drosophilidae</taxon>
        <taxon>Drosophila</taxon>
    </lineage>
</organism>
<keyword evidence="1" id="KW-0812">Transmembrane</keyword>
<evidence type="ECO:0000313" key="3">
    <source>
        <dbReference type="RefSeq" id="XP_051863370.1"/>
    </source>
</evidence>
<feature type="transmembrane region" description="Helical" evidence="1">
    <location>
        <begin position="43"/>
        <end position="63"/>
    </location>
</feature>
<keyword evidence="1" id="KW-0472">Membrane</keyword>
<dbReference type="AlphaFoldDB" id="A0A9C6T1W8"/>
<keyword evidence="1" id="KW-1133">Transmembrane helix</keyword>
<dbReference type="Proteomes" id="UP000515160">
    <property type="component" value="Chromosome X"/>
</dbReference>
<dbReference type="GeneID" id="117574491"/>
<protein>
    <submittedName>
        <fullName evidence="3">Uncharacterized protein LOC117574491</fullName>
    </submittedName>
</protein>
<sequence>MTGVWQMSKQLLLWMMGQPEETQCKYDWLDDEENDMEEESSGIGTVIAICMALVGLGFGAYLIPSPLTQGTRPNRRLVVVEEREQQQQQLQQQQLTRERERRAEVKLRGAASDPFDNWQDVLLPHGEEFSWLLQAQQHNLRCVCSDRQQLLQLQQQLLVSLQLQQPADIFYDFPSSDESHEEDFKDLNDPSQIDLAAAVQH</sequence>
<reference evidence="3" key="1">
    <citation type="submission" date="2025-08" db="UniProtKB">
        <authorList>
            <consortium name="RefSeq"/>
        </authorList>
    </citation>
    <scope>IDENTIFICATION</scope>
    <source>
        <strain evidence="3">15112-1751.03</strain>
        <tissue evidence="3">Whole Adult</tissue>
    </source>
</reference>
<dbReference type="RefSeq" id="XP_051863370.1">
    <property type="nucleotide sequence ID" value="XM_052007410.1"/>
</dbReference>
<dbReference type="OrthoDB" id="7864772at2759"/>
<name>A0A9C6T1W8_DROAB</name>